<keyword evidence="3" id="KW-1185">Reference proteome</keyword>
<dbReference type="OrthoDB" id="2108027at2759"/>
<reference evidence="3" key="1">
    <citation type="journal article" date="2018" name="Nat. Microbiol.">
        <title>Leveraging single-cell genomics to expand the fungal tree of life.</title>
        <authorList>
            <person name="Ahrendt S.R."/>
            <person name="Quandt C.A."/>
            <person name="Ciobanu D."/>
            <person name="Clum A."/>
            <person name="Salamov A."/>
            <person name="Andreopoulos B."/>
            <person name="Cheng J.F."/>
            <person name="Woyke T."/>
            <person name="Pelin A."/>
            <person name="Henrissat B."/>
            <person name="Reynolds N.K."/>
            <person name="Benny G.L."/>
            <person name="Smith M.E."/>
            <person name="James T.Y."/>
            <person name="Grigoriev I.V."/>
        </authorList>
    </citation>
    <scope>NUCLEOTIDE SEQUENCE [LARGE SCALE GENOMIC DNA]</scope>
</reference>
<gene>
    <name evidence="2" type="ORF">BDK51DRAFT_38362</name>
</gene>
<feature type="region of interest" description="Disordered" evidence="1">
    <location>
        <begin position="1"/>
        <end position="26"/>
    </location>
</feature>
<proteinExistence type="predicted"/>
<name>A0A4P9WNW3_9FUNG</name>
<dbReference type="Proteomes" id="UP000269721">
    <property type="component" value="Unassembled WGS sequence"/>
</dbReference>
<feature type="compositionally biased region" description="Low complexity" evidence="1">
    <location>
        <begin position="80"/>
        <end position="90"/>
    </location>
</feature>
<evidence type="ECO:0000313" key="3">
    <source>
        <dbReference type="Proteomes" id="UP000269721"/>
    </source>
</evidence>
<dbReference type="EMBL" id="KZ994458">
    <property type="protein sequence ID" value="RKO92890.1"/>
    <property type="molecule type" value="Genomic_DNA"/>
</dbReference>
<organism evidence="2 3">
    <name type="scientific">Blyttiomyces helicus</name>
    <dbReference type="NCBI Taxonomy" id="388810"/>
    <lineage>
        <taxon>Eukaryota</taxon>
        <taxon>Fungi</taxon>
        <taxon>Fungi incertae sedis</taxon>
        <taxon>Chytridiomycota</taxon>
        <taxon>Chytridiomycota incertae sedis</taxon>
        <taxon>Chytridiomycetes</taxon>
        <taxon>Chytridiomycetes incertae sedis</taxon>
        <taxon>Blyttiomyces</taxon>
    </lineage>
</organism>
<accession>A0A4P9WNW3</accession>
<sequence length="345" mass="36292">MRKLAAAAKFQRDEEAEAEALEEQRLEEERREAKAYAEAAYRGEIGGLAEHDIPCPNDGDTARAWMRPPADETPSESDSDTSSSIPSSSPSLASRSLASLCSVASLSALSPRSASYPSLSPSATVRTPPLSLSPTPRRHRPSRRPPRERIRIGFDSLLPPASFTPAPVIPGRVIRAGLDVLFSAPPALTCSLLGQVSFAITLNGSHVATGSVNGLGVVSSRRTASIGIDVVPVVMSRPIRGLATLARGVIKGALSGAVNGFVSGDWGGGAVVVGLRDVAVFDLTGRRVEWIEELVSGLSLERDMEAVKRLRRRAGRVVGSVADGLFDVVIQVMDAAGGPRGCSIL</sequence>
<feature type="region of interest" description="Disordered" evidence="1">
    <location>
        <begin position="43"/>
        <end position="90"/>
    </location>
</feature>
<evidence type="ECO:0000313" key="2">
    <source>
        <dbReference type="EMBL" id="RKO92890.1"/>
    </source>
</evidence>
<protein>
    <submittedName>
        <fullName evidence="2">Uncharacterized protein</fullName>
    </submittedName>
</protein>
<feature type="region of interest" description="Disordered" evidence="1">
    <location>
        <begin position="114"/>
        <end position="148"/>
    </location>
</feature>
<dbReference type="AlphaFoldDB" id="A0A4P9WNW3"/>
<evidence type="ECO:0000256" key="1">
    <source>
        <dbReference type="SAM" id="MobiDB-lite"/>
    </source>
</evidence>
<feature type="compositionally biased region" description="Low complexity" evidence="1">
    <location>
        <begin position="114"/>
        <end position="135"/>
    </location>
</feature>